<dbReference type="CDD" id="cd06173">
    <property type="entry name" value="MFS_MefA_like"/>
    <property type="match status" value="1"/>
</dbReference>
<feature type="transmembrane region" description="Helical" evidence="7">
    <location>
        <begin position="172"/>
        <end position="192"/>
    </location>
</feature>
<evidence type="ECO:0000256" key="5">
    <source>
        <dbReference type="ARBA" id="ARBA00022989"/>
    </source>
</evidence>
<evidence type="ECO:0000313" key="10">
    <source>
        <dbReference type="Proteomes" id="UP000620075"/>
    </source>
</evidence>
<dbReference type="InterPro" id="IPR020846">
    <property type="entry name" value="MFS_dom"/>
</dbReference>
<keyword evidence="5 7" id="KW-1133">Transmembrane helix</keyword>
<evidence type="ECO:0000256" key="3">
    <source>
        <dbReference type="ARBA" id="ARBA00022475"/>
    </source>
</evidence>
<reference evidence="9 10" key="1">
    <citation type="submission" date="2020-10" db="EMBL/GenBank/DDBJ databases">
        <title>Ca. Dormibacterota MAGs.</title>
        <authorList>
            <person name="Montgomery K."/>
        </authorList>
    </citation>
    <scope>NUCLEOTIDE SEQUENCE [LARGE SCALE GENOMIC DNA]</scope>
    <source>
        <strain evidence="9">SC8811_S16_3</strain>
    </source>
</reference>
<sequence>MGALQAGLFGLQRPSLDAMLPRLAPRVEMTAANAIHGFALSTGLLLGPAVGGLIITFAGLPSVYAIDVASFGFSLLLLALMKAIPPAEDAGALSLRWIGEGFAYAWSRKDLLGTYLVDMAAMFFGIPIALFPAIAAGYGGASALGFLLSVGYAGNLLTYATSGWTSRVHRHGLAVTAGALIYGGGVVLFGLANSLWLALLFLAVANAGDTISGIFRSTIWNQSVPDHLRGRLASIELLSYSSGPLLGNVESGVVSSLAGVRNAVWSGGLLAMAGAVAVVLALPAFRGYDARKSASGGAGA</sequence>
<name>A0A934K7W9_9BACT</name>
<dbReference type="PROSITE" id="PS50850">
    <property type="entry name" value="MFS"/>
    <property type="match status" value="1"/>
</dbReference>
<dbReference type="GO" id="GO:0005886">
    <property type="term" value="C:plasma membrane"/>
    <property type="evidence" value="ECO:0007669"/>
    <property type="project" value="UniProtKB-SubCell"/>
</dbReference>
<comment type="caution">
    <text evidence="9">The sequence shown here is derived from an EMBL/GenBank/DDBJ whole genome shotgun (WGS) entry which is preliminary data.</text>
</comment>
<protein>
    <submittedName>
        <fullName evidence="9">MFS transporter</fullName>
    </submittedName>
</protein>
<evidence type="ECO:0000256" key="4">
    <source>
        <dbReference type="ARBA" id="ARBA00022692"/>
    </source>
</evidence>
<evidence type="ECO:0000256" key="6">
    <source>
        <dbReference type="ARBA" id="ARBA00023136"/>
    </source>
</evidence>
<dbReference type="SUPFAM" id="SSF103473">
    <property type="entry name" value="MFS general substrate transporter"/>
    <property type="match status" value="1"/>
</dbReference>
<evidence type="ECO:0000259" key="8">
    <source>
        <dbReference type="PROSITE" id="PS50850"/>
    </source>
</evidence>
<dbReference type="Gene3D" id="1.20.1250.20">
    <property type="entry name" value="MFS general substrate transporter like domains"/>
    <property type="match status" value="1"/>
</dbReference>
<evidence type="ECO:0000256" key="7">
    <source>
        <dbReference type="SAM" id="Phobius"/>
    </source>
</evidence>
<feature type="transmembrane region" description="Helical" evidence="7">
    <location>
        <begin position="141"/>
        <end position="160"/>
    </location>
</feature>
<feature type="transmembrane region" description="Helical" evidence="7">
    <location>
        <begin position="263"/>
        <end position="285"/>
    </location>
</feature>
<dbReference type="GO" id="GO:0022857">
    <property type="term" value="F:transmembrane transporter activity"/>
    <property type="evidence" value="ECO:0007669"/>
    <property type="project" value="InterPro"/>
</dbReference>
<dbReference type="RefSeq" id="WP_338179277.1">
    <property type="nucleotide sequence ID" value="NZ_JAEKNQ010000035.1"/>
</dbReference>
<dbReference type="PANTHER" id="PTHR23513">
    <property type="entry name" value="INTEGRAL MEMBRANE EFFLUX PROTEIN-RELATED"/>
    <property type="match status" value="1"/>
</dbReference>
<proteinExistence type="predicted"/>
<feature type="transmembrane region" description="Helical" evidence="7">
    <location>
        <begin position="115"/>
        <end position="135"/>
    </location>
</feature>
<dbReference type="PANTHER" id="PTHR23513:SF9">
    <property type="entry name" value="ENTEROBACTIN EXPORTER ENTS"/>
    <property type="match status" value="1"/>
</dbReference>
<feature type="transmembrane region" description="Helical" evidence="7">
    <location>
        <begin position="35"/>
        <end position="57"/>
    </location>
</feature>
<gene>
    <name evidence="9" type="ORF">JF888_09325</name>
</gene>
<keyword evidence="6 7" id="KW-0472">Membrane</keyword>
<keyword evidence="2" id="KW-0813">Transport</keyword>
<comment type="subcellular location">
    <subcellularLocation>
        <location evidence="1">Cell membrane</location>
        <topology evidence="1">Multi-pass membrane protein</topology>
    </subcellularLocation>
</comment>
<organism evidence="9 10">
    <name type="scientific">Candidatus Dormiibacter inghamiae</name>
    <dbReference type="NCBI Taxonomy" id="3127013"/>
    <lineage>
        <taxon>Bacteria</taxon>
        <taxon>Bacillati</taxon>
        <taxon>Candidatus Dormiibacterota</taxon>
        <taxon>Candidatus Dormibacteria</taxon>
        <taxon>Candidatus Dormibacterales</taxon>
        <taxon>Candidatus Dormibacteraceae</taxon>
        <taxon>Candidatus Dormiibacter</taxon>
    </lineage>
</organism>
<dbReference type="EMBL" id="JAEKNQ010000035">
    <property type="protein sequence ID" value="MBJ7603371.1"/>
    <property type="molecule type" value="Genomic_DNA"/>
</dbReference>
<accession>A0A934K7W9</accession>
<keyword evidence="4 7" id="KW-0812">Transmembrane</keyword>
<dbReference type="Pfam" id="PF05977">
    <property type="entry name" value="MFS_3"/>
    <property type="match status" value="1"/>
</dbReference>
<dbReference type="InterPro" id="IPR010290">
    <property type="entry name" value="TM_effector"/>
</dbReference>
<feature type="transmembrane region" description="Helical" evidence="7">
    <location>
        <begin position="63"/>
        <end position="81"/>
    </location>
</feature>
<evidence type="ECO:0000313" key="9">
    <source>
        <dbReference type="EMBL" id="MBJ7603371.1"/>
    </source>
</evidence>
<dbReference type="Proteomes" id="UP000620075">
    <property type="component" value="Unassembled WGS sequence"/>
</dbReference>
<evidence type="ECO:0000256" key="2">
    <source>
        <dbReference type="ARBA" id="ARBA00022448"/>
    </source>
</evidence>
<keyword evidence="3" id="KW-1003">Cell membrane</keyword>
<dbReference type="AlphaFoldDB" id="A0A934K7W9"/>
<evidence type="ECO:0000256" key="1">
    <source>
        <dbReference type="ARBA" id="ARBA00004651"/>
    </source>
</evidence>
<dbReference type="InterPro" id="IPR036259">
    <property type="entry name" value="MFS_trans_sf"/>
</dbReference>
<feature type="domain" description="Major facilitator superfamily (MFS) profile" evidence="8">
    <location>
        <begin position="75"/>
        <end position="300"/>
    </location>
</feature>